<keyword evidence="4" id="KW-0808">Transferase</keyword>
<dbReference type="Gene3D" id="3.55.50.30">
    <property type="match status" value="1"/>
</dbReference>
<dbReference type="Pfam" id="PF04773">
    <property type="entry name" value="FecR"/>
    <property type="match status" value="1"/>
</dbReference>
<feature type="transmembrane region" description="Helical" evidence="1">
    <location>
        <begin position="88"/>
        <end position="110"/>
    </location>
</feature>
<sequence>MKDFMKKRLPYKNIEAFVFRLWEREVSEDSISEKEKELLTKWRIQTEKDLDAVHRKESRERVLSGLEHYFPKTDNIAVHSVKRFTTHLYKIAAVIILLLSLGGIFTYTMFIKPDVYLAKSENRIVHLEDGSVVTLLPGAELTVEKSFPASTRVVDLKGDAIFSVAKSKVHPFVVRADGFSTKVLGTVFKISQSGKKKAVDLYEGKVAVSSPGVPVSFLKPNQKWTNFGIAHTTAVISIRPVKSSAKKVSALLSLSFNDVPLKEVVTVLESSYSTNISYPKDAEGKKITADFTGGTVGENIESLAFILGLEVQKKENTYILKK</sequence>
<dbReference type="GO" id="GO:0016989">
    <property type="term" value="F:sigma factor antagonist activity"/>
    <property type="evidence" value="ECO:0007669"/>
    <property type="project" value="TreeGrafter"/>
</dbReference>
<keyword evidence="5" id="KW-1185">Reference proteome</keyword>
<dbReference type="Pfam" id="PF16344">
    <property type="entry name" value="FecR_C"/>
    <property type="match status" value="1"/>
</dbReference>
<dbReference type="InterPro" id="IPR006860">
    <property type="entry name" value="FecR"/>
</dbReference>
<evidence type="ECO:0000256" key="1">
    <source>
        <dbReference type="SAM" id="Phobius"/>
    </source>
</evidence>
<comment type="caution">
    <text evidence="4">The sequence shown here is derived from an EMBL/GenBank/DDBJ whole genome shotgun (WGS) entry which is preliminary data.</text>
</comment>
<evidence type="ECO:0000313" key="4">
    <source>
        <dbReference type="EMBL" id="TZF93786.1"/>
    </source>
</evidence>
<dbReference type="PIRSF" id="PIRSF018266">
    <property type="entry name" value="FecR"/>
    <property type="match status" value="1"/>
</dbReference>
<accession>A0A5D8ZH13</accession>
<dbReference type="EMBL" id="VTRU01000005">
    <property type="protein sequence ID" value="TZF93786.1"/>
    <property type="molecule type" value="Genomic_DNA"/>
</dbReference>
<evidence type="ECO:0000259" key="3">
    <source>
        <dbReference type="Pfam" id="PF16344"/>
    </source>
</evidence>
<proteinExistence type="predicted"/>
<keyword evidence="1" id="KW-1133">Transmembrane helix</keyword>
<feature type="domain" description="FecR protein" evidence="2">
    <location>
        <begin position="119"/>
        <end position="206"/>
    </location>
</feature>
<protein>
    <submittedName>
        <fullName evidence="4">Histidine kinase</fullName>
    </submittedName>
</protein>
<dbReference type="OrthoDB" id="651134at2"/>
<gene>
    <name evidence="4" type="ORF">FW781_18835</name>
</gene>
<evidence type="ECO:0000259" key="2">
    <source>
        <dbReference type="Pfam" id="PF04773"/>
    </source>
</evidence>
<keyword evidence="4" id="KW-0418">Kinase</keyword>
<dbReference type="InterPro" id="IPR012373">
    <property type="entry name" value="Ferrdict_sens_TM"/>
</dbReference>
<feature type="domain" description="Protein FecR C-terminal" evidence="3">
    <location>
        <begin position="254"/>
        <end position="319"/>
    </location>
</feature>
<dbReference type="PANTHER" id="PTHR30273">
    <property type="entry name" value="PERIPLASMIC SIGNAL SENSOR AND SIGMA FACTOR ACTIVATOR FECR-RELATED"/>
    <property type="match status" value="1"/>
</dbReference>
<dbReference type="AlphaFoldDB" id="A0A5D8ZH13"/>
<keyword evidence="1" id="KW-0472">Membrane</keyword>
<keyword evidence="1" id="KW-0812">Transmembrane</keyword>
<dbReference type="GO" id="GO:0016301">
    <property type="term" value="F:kinase activity"/>
    <property type="evidence" value="ECO:0007669"/>
    <property type="project" value="UniProtKB-KW"/>
</dbReference>
<dbReference type="Gene3D" id="2.60.120.1440">
    <property type="match status" value="1"/>
</dbReference>
<name>A0A5D8ZH13_9FLAO</name>
<dbReference type="Proteomes" id="UP000323884">
    <property type="component" value="Unassembled WGS sequence"/>
</dbReference>
<dbReference type="PANTHER" id="PTHR30273:SF2">
    <property type="entry name" value="PROTEIN FECR"/>
    <property type="match status" value="1"/>
</dbReference>
<reference evidence="4 5" key="1">
    <citation type="submission" date="2019-08" db="EMBL/GenBank/DDBJ databases">
        <title>Draft genome sequence of Chryseobacterium sp. Gsoil 183.</title>
        <authorList>
            <person name="Im W.-T."/>
        </authorList>
    </citation>
    <scope>NUCLEOTIDE SEQUENCE [LARGE SCALE GENOMIC DNA]</scope>
    <source>
        <strain evidence="4 5">Gsoil 183</strain>
    </source>
</reference>
<organism evidence="4 5">
    <name type="scientific">Chryseobacterium panacisoli</name>
    <dbReference type="NCBI Taxonomy" id="1807141"/>
    <lineage>
        <taxon>Bacteria</taxon>
        <taxon>Pseudomonadati</taxon>
        <taxon>Bacteroidota</taxon>
        <taxon>Flavobacteriia</taxon>
        <taxon>Flavobacteriales</taxon>
        <taxon>Weeksellaceae</taxon>
        <taxon>Chryseobacterium group</taxon>
        <taxon>Chryseobacterium</taxon>
    </lineage>
</organism>
<dbReference type="InterPro" id="IPR032508">
    <property type="entry name" value="FecR_C"/>
</dbReference>
<evidence type="ECO:0000313" key="5">
    <source>
        <dbReference type="Proteomes" id="UP000323884"/>
    </source>
</evidence>